<dbReference type="Proteomes" id="UP000766486">
    <property type="component" value="Unassembled WGS sequence"/>
</dbReference>
<feature type="compositionally biased region" description="Polar residues" evidence="1">
    <location>
        <begin position="447"/>
        <end position="475"/>
    </location>
</feature>
<evidence type="ECO:0008006" key="4">
    <source>
        <dbReference type="Google" id="ProtNLM"/>
    </source>
</evidence>
<keyword evidence="3" id="KW-1185">Reference proteome</keyword>
<evidence type="ECO:0000256" key="1">
    <source>
        <dbReference type="SAM" id="MobiDB-lite"/>
    </source>
</evidence>
<feature type="compositionally biased region" description="Pro residues" evidence="1">
    <location>
        <begin position="829"/>
        <end position="840"/>
    </location>
</feature>
<feature type="compositionally biased region" description="Basic and acidic residues" evidence="1">
    <location>
        <begin position="641"/>
        <end position="652"/>
    </location>
</feature>
<feature type="compositionally biased region" description="Low complexity" evidence="1">
    <location>
        <begin position="476"/>
        <end position="488"/>
    </location>
</feature>
<accession>A0ABY6UA56</accession>
<protein>
    <recommendedName>
        <fullName evidence="4">DUF4048 domain-containing protein</fullName>
    </recommendedName>
</protein>
<comment type="caution">
    <text evidence="2">The sequence shown here is derived from an EMBL/GenBank/DDBJ whole genome shotgun (WGS) entry which is preliminary data.</text>
</comment>
<feature type="region of interest" description="Disordered" evidence="1">
    <location>
        <begin position="40"/>
        <end position="65"/>
    </location>
</feature>
<feature type="compositionally biased region" description="Basic and acidic residues" evidence="1">
    <location>
        <begin position="846"/>
        <end position="856"/>
    </location>
</feature>
<feature type="compositionally biased region" description="Polar residues" evidence="1">
    <location>
        <begin position="521"/>
        <end position="558"/>
    </location>
</feature>
<feature type="region of interest" description="Disordered" evidence="1">
    <location>
        <begin position="698"/>
        <end position="732"/>
    </location>
</feature>
<feature type="region of interest" description="Disordered" evidence="1">
    <location>
        <begin position="161"/>
        <end position="488"/>
    </location>
</feature>
<feature type="region of interest" description="Disordered" evidence="1">
    <location>
        <begin position="641"/>
        <end position="667"/>
    </location>
</feature>
<feature type="compositionally biased region" description="Low complexity" evidence="1">
    <location>
        <begin position="564"/>
        <end position="583"/>
    </location>
</feature>
<proteinExistence type="predicted"/>
<feature type="compositionally biased region" description="Basic and acidic residues" evidence="1">
    <location>
        <begin position="270"/>
        <end position="288"/>
    </location>
</feature>
<feature type="compositionally biased region" description="Polar residues" evidence="1">
    <location>
        <begin position="348"/>
        <end position="359"/>
    </location>
</feature>
<feature type="compositionally biased region" description="Low complexity" evidence="1">
    <location>
        <begin position="793"/>
        <end position="802"/>
    </location>
</feature>
<reference evidence="2 3" key="1">
    <citation type="submission" date="2019-06" db="EMBL/GenBank/DDBJ databases">
        <authorList>
            <person name="Broberg M."/>
        </authorList>
    </citation>
    <scope>NUCLEOTIDE SEQUENCE [LARGE SCALE GENOMIC DNA]</scope>
</reference>
<feature type="region of interest" description="Disordered" evidence="1">
    <location>
        <begin position="1"/>
        <end position="27"/>
    </location>
</feature>
<feature type="compositionally biased region" description="Polar residues" evidence="1">
    <location>
        <begin position="809"/>
        <end position="821"/>
    </location>
</feature>
<evidence type="ECO:0000313" key="2">
    <source>
        <dbReference type="EMBL" id="VUC27469.1"/>
    </source>
</evidence>
<feature type="region of interest" description="Disordered" evidence="1">
    <location>
        <begin position="521"/>
        <end position="593"/>
    </location>
</feature>
<name>A0ABY6UA56_BIOOC</name>
<dbReference type="EMBL" id="CABFNS010000768">
    <property type="protein sequence ID" value="VUC27469.1"/>
    <property type="molecule type" value="Genomic_DNA"/>
</dbReference>
<feature type="region of interest" description="Disordered" evidence="1">
    <location>
        <begin position="784"/>
        <end position="914"/>
    </location>
</feature>
<feature type="compositionally biased region" description="Polar residues" evidence="1">
    <location>
        <begin position="658"/>
        <end position="667"/>
    </location>
</feature>
<gene>
    <name evidence="2" type="ORF">CLO192961_LOCUS211826</name>
</gene>
<sequence>MAKFTFPIPGRSKKSPATPTPSEPMTKAHKILGSTNISIDNVSSTNLAPSPAEGKPPRGVIGGGRMNAAGAEALLKELEREWSEESDIAPRYLGVDDDRLHVSDPGVSDPHAMLRQQNSSSTIRSWYDRSKMPLAISQQTSASAMAKGLPTKAERVLDMDNALANAKNKKKPAKLDLSRLKPMGRVRKGSDLEESAGNGDMKRSPSVLSPRILHRRPTYEHMRRPASPEPVRPTTGGQTRPRHPHQERMNELPNLYKHYEQMSFAQILGDKVEPSEQQRSASRNDKPDGALAELPGDSTYASYRSRQGKKKENADQGPATNSTSPIIEHSHFTQIVRAPTPTKADEQASPTSYAASVSSRHTRTSKASKRTETSFQMADLQEKSVLMLSSDSEEDEEDLFAASPARRRNPSSPTSVRPLSTNSNSVASSFEGRGEGPSSREAHDPTARQSNSTVKKLSTTSEDLLNIPTNGLGKTSTLLSPSNSSLGSSHWGATFHLPATPSTLSLASEATTAPMRVWHESTSGSELFDSQSLATQAPSTLASRDSQQSQQDWNNRSYFDSRYSGTTSGRGSSRPSVRPQSSQPTPPLSPSSMDFFIQSARSSIDARTSTSNNEPTMNLTRQEQLLITALRQRRQDMRKASLLVDDRGQDSRHKSRPSEATITDQSFQSDFPRSIASSSARLSSLRASGSIASSLNLPISGAREGEDNDSTFTSDSPVFLLSPPPPSRHKPIAIPQRLSRLDTERMTPADDHMVMYLDSPAGPALTISEGAMSPEALGFEDSFSSMADRFPNSPQSSSASRQSTRESMQRQVSVKVGNSEQKWPAISPLLPPQRELPPIPNKRRPTSTEEKDKDRLGGTPRPDSPVDCPISPMAKQFPEVPKDRQTAKNQAARLSAFGPPSPIQGGVAWWGDED</sequence>
<feature type="compositionally biased region" description="Basic and acidic residues" evidence="1">
    <location>
        <begin position="432"/>
        <end position="446"/>
    </location>
</feature>
<evidence type="ECO:0000313" key="3">
    <source>
        <dbReference type="Proteomes" id="UP000766486"/>
    </source>
</evidence>
<feature type="compositionally biased region" description="Polar residues" evidence="1">
    <location>
        <begin position="410"/>
        <end position="428"/>
    </location>
</feature>
<organism evidence="2 3">
    <name type="scientific">Bionectria ochroleuca</name>
    <name type="common">Gliocladium roseum</name>
    <dbReference type="NCBI Taxonomy" id="29856"/>
    <lineage>
        <taxon>Eukaryota</taxon>
        <taxon>Fungi</taxon>
        <taxon>Dikarya</taxon>
        <taxon>Ascomycota</taxon>
        <taxon>Pezizomycotina</taxon>
        <taxon>Sordariomycetes</taxon>
        <taxon>Hypocreomycetidae</taxon>
        <taxon>Hypocreales</taxon>
        <taxon>Bionectriaceae</taxon>
        <taxon>Clonostachys</taxon>
    </lineage>
</organism>